<accession>A0A9P6AVR8</accession>
<keyword evidence="1" id="KW-1133">Transmembrane helix</keyword>
<protein>
    <recommendedName>
        <fullName evidence="5">NADH dehydrogenase subunit 4L</fullName>
    </recommendedName>
</protein>
<feature type="signal peptide" evidence="2">
    <location>
        <begin position="1"/>
        <end position="15"/>
    </location>
</feature>
<dbReference type="EMBL" id="MU128980">
    <property type="protein sequence ID" value="KAF9512868.1"/>
    <property type="molecule type" value="Genomic_DNA"/>
</dbReference>
<dbReference type="Proteomes" id="UP000886523">
    <property type="component" value="Unassembled WGS sequence"/>
</dbReference>
<dbReference type="AlphaFoldDB" id="A0A9P6AVR8"/>
<evidence type="ECO:0000313" key="3">
    <source>
        <dbReference type="EMBL" id="KAF9512868.1"/>
    </source>
</evidence>
<keyword evidence="4" id="KW-1185">Reference proteome</keyword>
<evidence type="ECO:0000313" key="4">
    <source>
        <dbReference type="Proteomes" id="UP000886523"/>
    </source>
</evidence>
<organism evidence="3 4">
    <name type="scientific">Hydnum rufescens UP504</name>
    <dbReference type="NCBI Taxonomy" id="1448309"/>
    <lineage>
        <taxon>Eukaryota</taxon>
        <taxon>Fungi</taxon>
        <taxon>Dikarya</taxon>
        <taxon>Basidiomycota</taxon>
        <taxon>Agaricomycotina</taxon>
        <taxon>Agaricomycetes</taxon>
        <taxon>Cantharellales</taxon>
        <taxon>Hydnaceae</taxon>
        <taxon>Hydnum</taxon>
    </lineage>
</organism>
<feature type="chain" id="PRO_5040204630" description="NADH dehydrogenase subunit 4L" evidence="2">
    <location>
        <begin position="16"/>
        <end position="97"/>
    </location>
</feature>
<gene>
    <name evidence="3" type="ORF">BS47DRAFT_1019902</name>
</gene>
<feature type="transmembrane region" description="Helical" evidence="1">
    <location>
        <begin position="63"/>
        <end position="83"/>
    </location>
</feature>
<evidence type="ECO:0000256" key="2">
    <source>
        <dbReference type="SAM" id="SignalP"/>
    </source>
</evidence>
<keyword evidence="2" id="KW-0732">Signal</keyword>
<name>A0A9P6AVR8_9AGAM</name>
<sequence length="97" mass="10880">MSLILLLCRLMRCLCCLLGHGIAILPLISKLMVLHMSSCMAVMMMISFPRMQLIFTPSETTNGFIAFLVPMATRTFLSLVLSIRRHTSLPIMDPIPL</sequence>
<evidence type="ECO:0008006" key="5">
    <source>
        <dbReference type="Google" id="ProtNLM"/>
    </source>
</evidence>
<evidence type="ECO:0000256" key="1">
    <source>
        <dbReference type="SAM" id="Phobius"/>
    </source>
</evidence>
<reference evidence="3" key="1">
    <citation type="journal article" date="2020" name="Nat. Commun.">
        <title>Large-scale genome sequencing of mycorrhizal fungi provides insights into the early evolution of symbiotic traits.</title>
        <authorList>
            <person name="Miyauchi S."/>
            <person name="Kiss E."/>
            <person name="Kuo A."/>
            <person name="Drula E."/>
            <person name="Kohler A."/>
            <person name="Sanchez-Garcia M."/>
            <person name="Morin E."/>
            <person name="Andreopoulos B."/>
            <person name="Barry K.W."/>
            <person name="Bonito G."/>
            <person name="Buee M."/>
            <person name="Carver A."/>
            <person name="Chen C."/>
            <person name="Cichocki N."/>
            <person name="Clum A."/>
            <person name="Culley D."/>
            <person name="Crous P.W."/>
            <person name="Fauchery L."/>
            <person name="Girlanda M."/>
            <person name="Hayes R.D."/>
            <person name="Keri Z."/>
            <person name="LaButti K."/>
            <person name="Lipzen A."/>
            <person name="Lombard V."/>
            <person name="Magnuson J."/>
            <person name="Maillard F."/>
            <person name="Murat C."/>
            <person name="Nolan M."/>
            <person name="Ohm R.A."/>
            <person name="Pangilinan J."/>
            <person name="Pereira M.F."/>
            <person name="Perotto S."/>
            <person name="Peter M."/>
            <person name="Pfister S."/>
            <person name="Riley R."/>
            <person name="Sitrit Y."/>
            <person name="Stielow J.B."/>
            <person name="Szollosi G."/>
            <person name="Zifcakova L."/>
            <person name="Stursova M."/>
            <person name="Spatafora J.W."/>
            <person name="Tedersoo L."/>
            <person name="Vaario L.M."/>
            <person name="Yamada A."/>
            <person name="Yan M."/>
            <person name="Wang P."/>
            <person name="Xu J."/>
            <person name="Bruns T."/>
            <person name="Baldrian P."/>
            <person name="Vilgalys R."/>
            <person name="Dunand C."/>
            <person name="Henrissat B."/>
            <person name="Grigoriev I.V."/>
            <person name="Hibbett D."/>
            <person name="Nagy L.G."/>
            <person name="Martin F.M."/>
        </authorList>
    </citation>
    <scope>NUCLEOTIDE SEQUENCE</scope>
    <source>
        <strain evidence="3">UP504</strain>
    </source>
</reference>
<keyword evidence="1" id="KW-0472">Membrane</keyword>
<keyword evidence="1" id="KW-0812">Transmembrane</keyword>
<proteinExistence type="predicted"/>
<comment type="caution">
    <text evidence="3">The sequence shown here is derived from an EMBL/GenBank/DDBJ whole genome shotgun (WGS) entry which is preliminary data.</text>
</comment>